<name>A0A0E0D7V5_9ORYZ</name>
<evidence type="ECO:0000256" key="3">
    <source>
        <dbReference type="SAM" id="MobiDB-lite"/>
    </source>
</evidence>
<evidence type="ECO:0000256" key="2">
    <source>
        <dbReference type="ARBA" id="ARBA00023242"/>
    </source>
</evidence>
<evidence type="ECO:0000313" key="5">
    <source>
        <dbReference type="EnsemblPlants" id="OMERI03G33760.9"/>
    </source>
</evidence>
<proteinExistence type="predicted"/>
<dbReference type="PANTHER" id="PTHR15835:SF14">
    <property type="entry name" value="EXPRESSED PROTEIN"/>
    <property type="match status" value="1"/>
</dbReference>
<dbReference type="InterPro" id="IPR012935">
    <property type="entry name" value="NuBaID_N"/>
</dbReference>
<organism evidence="5">
    <name type="scientific">Oryza meridionalis</name>
    <dbReference type="NCBI Taxonomy" id="40149"/>
    <lineage>
        <taxon>Eukaryota</taxon>
        <taxon>Viridiplantae</taxon>
        <taxon>Streptophyta</taxon>
        <taxon>Embryophyta</taxon>
        <taxon>Tracheophyta</taxon>
        <taxon>Spermatophyta</taxon>
        <taxon>Magnoliopsida</taxon>
        <taxon>Liliopsida</taxon>
        <taxon>Poales</taxon>
        <taxon>Poaceae</taxon>
        <taxon>BOP clade</taxon>
        <taxon>Oryzoideae</taxon>
        <taxon>Oryzeae</taxon>
        <taxon>Oryzinae</taxon>
        <taxon>Oryza</taxon>
    </lineage>
</organism>
<feature type="region of interest" description="Disordered" evidence="3">
    <location>
        <begin position="1"/>
        <end position="28"/>
    </location>
</feature>
<sequence length="146" mass="15916">MREEVRSSSGAAAEPPPTPVASSAGPSSPAMQANVASIDWSDKLPELIPHHMLLRMPISLLIVSMPLELLWILHRHVGHGNAETYFVDWQHISLQLGLLGLSSLACARRGWVNVDVDKIECESCGAHLIFSTLTSWSPAEELIDNS</sequence>
<reference evidence="5" key="2">
    <citation type="submission" date="2018-05" db="EMBL/GenBank/DDBJ databases">
        <title>OmerRS3 (Oryza meridionalis Reference Sequence Version 3).</title>
        <authorList>
            <person name="Zhang J."/>
            <person name="Kudrna D."/>
            <person name="Lee S."/>
            <person name="Talag J."/>
            <person name="Welchert J."/>
            <person name="Wing R.A."/>
        </authorList>
    </citation>
    <scope>NUCLEOTIDE SEQUENCE [LARGE SCALE GENOMIC DNA]</scope>
    <source>
        <strain evidence="5">cv. OR44</strain>
    </source>
</reference>
<feature type="domain" description="C3HC-type" evidence="4">
    <location>
        <begin position="101"/>
        <end position="131"/>
    </location>
</feature>
<reference evidence="5" key="1">
    <citation type="submission" date="2015-04" db="UniProtKB">
        <authorList>
            <consortium name="EnsemblPlants"/>
        </authorList>
    </citation>
    <scope>IDENTIFICATION</scope>
</reference>
<dbReference type="HOGENOM" id="CLU_1780400_0_0_1"/>
<dbReference type="AlphaFoldDB" id="A0A0E0D7V5"/>
<evidence type="ECO:0000313" key="6">
    <source>
        <dbReference type="Proteomes" id="UP000008021"/>
    </source>
</evidence>
<comment type="subcellular location">
    <subcellularLocation>
        <location evidence="1">Nucleus</location>
    </subcellularLocation>
</comment>
<dbReference type="Gramene" id="OMERI03G33760.9">
    <property type="protein sequence ID" value="OMERI03G33760.9"/>
    <property type="gene ID" value="OMERI03G33760"/>
</dbReference>
<dbReference type="GO" id="GO:0005634">
    <property type="term" value="C:nucleus"/>
    <property type="evidence" value="ECO:0007669"/>
    <property type="project" value="UniProtKB-SubCell"/>
</dbReference>
<dbReference type="Pfam" id="PF07967">
    <property type="entry name" value="zf-C3HC"/>
    <property type="match status" value="1"/>
</dbReference>
<protein>
    <recommendedName>
        <fullName evidence="4">C3HC-type domain-containing protein</fullName>
    </recommendedName>
</protein>
<keyword evidence="6" id="KW-1185">Reference proteome</keyword>
<keyword evidence="2" id="KW-0539">Nucleus</keyword>
<dbReference type="GO" id="GO:0008270">
    <property type="term" value="F:zinc ion binding"/>
    <property type="evidence" value="ECO:0007669"/>
    <property type="project" value="InterPro"/>
</dbReference>
<dbReference type="EnsemblPlants" id="OMERI03G33760.9">
    <property type="protein sequence ID" value="OMERI03G33760.9"/>
    <property type="gene ID" value="OMERI03G33760"/>
</dbReference>
<dbReference type="PANTHER" id="PTHR15835">
    <property type="entry name" value="NUCLEAR-INTERACTING PARTNER OF ALK"/>
    <property type="match status" value="1"/>
</dbReference>
<evidence type="ECO:0000256" key="1">
    <source>
        <dbReference type="ARBA" id="ARBA00004123"/>
    </source>
</evidence>
<evidence type="ECO:0000259" key="4">
    <source>
        <dbReference type="Pfam" id="PF07967"/>
    </source>
</evidence>
<accession>A0A0E0D7V5</accession>
<dbReference type="Proteomes" id="UP000008021">
    <property type="component" value="Chromosome 3"/>
</dbReference>